<comment type="cofactor">
    <cofactor evidence="3 14">
        <name>a divalent metal cation</name>
        <dbReference type="ChEBI" id="CHEBI:60240"/>
    </cofactor>
</comment>
<evidence type="ECO:0000256" key="12">
    <source>
        <dbReference type="ARBA" id="ARBA00023239"/>
    </source>
</evidence>
<feature type="site" description="Transition state stabilizer" evidence="14">
    <location>
        <position position="17"/>
    </location>
</feature>
<feature type="binding site" evidence="14">
    <location>
        <begin position="263"/>
        <end position="265"/>
    </location>
    <ligand>
        <name>4-CDP-2-C-methyl-D-erythritol 2-phosphate</name>
        <dbReference type="ChEBI" id="CHEBI:57919"/>
    </ligand>
</feature>
<dbReference type="EC" id="4.6.1.12" evidence="14"/>
<dbReference type="EC" id="2.7.7.60" evidence="14"/>
<feature type="region of interest" description="2-C-methyl-D-erythritol 2,4-cyclodiphosphate synthase" evidence="14">
    <location>
        <begin position="257"/>
        <end position="417"/>
    </location>
</feature>
<dbReference type="HAMAP" id="MF_00107">
    <property type="entry name" value="IspF"/>
    <property type="match status" value="1"/>
</dbReference>
<evidence type="ECO:0000256" key="7">
    <source>
        <dbReference type="ARBA" id="ARBA00009789"/>
    </source>
</evidence>
<dbReference type="HAMAP" id="MF_01520">
    <property type="entry name" value="IspDF"/>
    <property type="match status" value="1"/>
</dbReference>
<comment type="pathway">
    <text evidence="4 14">Isoprenoid biosynthesis; isopentenyl diphosphate biosynthesis via DXP pathway; isopentenyl diphosphate from 1-deoxy-D-xylulose 5-phosphate: step 4/6.</text>
</comment>
<dbReference type="CDD" id="cd00554">
    <property type="entry name" value="MECDP_synthase"/>
    <property type="match status" value="1"/>
</dbReference>
<dbReference type="RefSeq" id="WP_055656549.1">
    <property type="nucleotide sequence ID" value="NZ_CXST01000001.1"/>
</dbReference>
<protein>
    <recommendedName>
        <fullName evidence="14">Bifunctional enzyme IspD/IspF</fullName>
    </recommendedName>
    <domain>
        <recommendedName>
            <fullName evidence="14">2-C-methyl-D-erythritol 4-phosphate cytidylyltransferase</fullName>
            <ecNumber evidence="14">2.7.7.60</ecNumber>
        </recommendedName>
        <alternativeName>
            <fullName evidence="14">4-diphosphocytidyl-2C-methyl-D-erythritol synthase</fullName>
        </alternativeName>
        <alternativeName>
            <fullName evidence="14">MEP cytidylyltransferase</fullName>
            <shortName evidence="14">MCT</shortName>
        </alternativeName>
    </domain>
    <domain>
        <recommendedName>
            <fullName evidence="14">2-C-methyl-D-erythritol 2,4-cyclodiphosphate synthase</fullName>
            <shortName evidence="14">MECDP-synthase</shortName>
            <shortName evidence="14">MECPP-synthase</shortName>
            <shortName evidence="14">MECPS</shortName>
            <ecNumber evidence="14">4.6.1.12</ecNumber>
        </recommendedName>
    </domain>
</protein>
<dbReference type="Gene3D" id="3.30.1330.50">
    <property type="entry name" value="2-C-methyl-D-erythritol 2,4-cyclodiphosphate synthase"/>
    <property type="match status" value="1"/>
</dbReference>
<dbReference type="NCBIfam" id="TIGR00453">
    <property type="entry name" value="ispD"/>
    <property type="match status" value="1"/>
</dbReference>
<evidence type="ECO:0000313" key="16">
    <source>
        <dbReference type="EMBL" id="CTQ42354.1"/>
    </source>
</evidence>
<dbReference type="GO" id="GO:0016114">
    <property type="term" value="P:terpenoid biosynthetic process"/>
    <property type="evidence" value="ECO:0007669"/>
    <property type="project" value="InterPro"/>
</dbReference>
<dbReference type="GO" id="GO:0046872">
    <property type="term" value="F:metal ion binding"/>
    <property type="evidence" value="ECO:0007669"/>
    <property type="project" value="UniProtKB-KW"/>
</dbReference>
<comment type="function">
    <text evidence="14">Bifunctional enzyme that catalyzes the formation of 4-diphosphocytidyl-2-C-methyl-D-erythritol from CTP and 2-C-methyl-D-erythritol 4-phosphate (MEP) (IspD), and catalyzes the conversion of 4-diphosphocytidyl-2-C-methyl-D-erythritol 2-phosphate (CDP-ME2P) to 2-C-methyl-D-erythritol 2,4-cyclodiphosphate (ME-CPP) with a corresponding release of cytidine 5-monophosphate (CMP) (IspF).</text>
</comment>
<feature type="binding site" evidence="14">
    <location>
        <begin position="311"/>
        <end position="313"/>
    </location>
    <ligand>
        <name>4-CDP-2-C-methyl-D-erythritol 2-phosphate</name>
        <dbReference type="ChEBI" id="CHEBI:57919"/>
    </ligand>
</feature>
<dbReference type="GO" id="GO:0050518">
    <property type="term" value="F:2-C-methyl-D-erythritol 4-phosphate cytidylyltransferase activity"/>
    <property type="evidence" value="ECO:0007669"/>
    <property type="project" value="UniProtKB-UniRule"/>
</dbReference>
<dbReference type="CDD" id="cd02516">
    <property type="entry name" value="CDP-ME_synthetase"/>
    <property type="match status" value="1"/>
</dbReference>
<feature type="binding site" evidence="14">
    <location>
        <begin position="387"/>
        <end position="390"/>
    </location>
    <ligand>
        <name>4-CDP-2-C-methyl-D-erythritol 2-phosphate</name>
        <dbReference type="ChEBI" id="CHEBI:57919"/>
    </ligand>
</feature>
<dbReference type="NCBIfam" id="TIGR00151">
    <property type="entry name" value="ispF"/>
    <property type="match status" value="1"/>
</dbReference>
<name>A0A0M6XWY5_9HYPH</name>
<feature type="site" description="Transition state stabilizer" evidence="14">
    <location>
        <position position="27"/>
    </location>
</feature>
<gene>
    <name evidence="14 16" type="primary">ispDF</name>
    <name evidence="16" type="ORF">LAL4801_00781</name>
</gene>
<dbReference type="AlphaFoldDB" id="A0A0M6XWY5"/>
<dbReference type="Pfam" id="PF01128">
    <property type="entry name" value="IspD"/>
    <property type="match status" value="1"/>
</dbReference>
<dbReference type="InterPro" id="IPR036571">
    <property type="entry name" value="MECDP_synthase_sf"/>
</dbReference>
<organism evidence="16 17">
    <name type="scientific">Roseibium aggregatum</name>
    <dbReference type="NCBI Taxonomy" id="187304"/>
    <lineage>
        <taxon>Bacteria</taxon>
        <taxon>Pseudomonadati</taxon>
        <taxon>Pseudomonadota</taxon>
        <taxon>Alphaproteobacteria</taxon>
        <taxon>Hyphomicrobiales</taxon>
        <taxon>Stappiaceae</taxon>
        <taxon>Roseibium</taxon>
    </lineage>
</organism>
<dbReference type="EMBL" id="CXST01000001">
    <property type="protein sequence ID" value="CTQ42354.1"/>
    <property type="molecule type" value="Genomic_DNA"/>
</dbReference>
<comment type="similarity">
    <text evidence="14">In the C-terminal section; belongs to the IspF family.</text>
</comment>
<evidence type="ECO:0000256" key="6">
    <source>
        <dbReference type="ARBA" id="ARBA00008480"/>
    </source>
</evidence>
<dbReference type="InterPro" id="IPR026596">
    <property type="entry name" value="IspD/F"/>
</dbReference>
<feature type="domain" description="2-C-methyl-D-erythritol 2,4-cyclodiphosphate synthase" evidence="15">
    <location>
        <begin position="257"/>
        <end position="409"/>
    </location>
</feature>
<dbReference type="InterPro" id="IPR034683">
    <property type="entry name" value="IspD/TarI"/>
</dbReference>
<dbReference type="InterPro" id="IPR001228">
    <property type="entry name" value="IspD"/>
</dbReference>
<dbReference type="FunFam" id="3.90.550.10:FF:000003">
    <property type="entry name" value="2-C-methyl-D-erythritol 4-phosphate cytidylyltransferase"/>
    <property type="match status" value="1"/>
</dbReference>
<dbReference type="InterPro" id="IPR029044">
    <property type="entry name" value="Nucleotide-diphossugar_trans"/>
</dbReference>
<comment type="catalytic activity">
    <reaction evidence="2 14">
        <text>2-C-methyl-D-erythritol 4-phosphate + CTP + H(+) = 4-CDP-2-C-methyl-D-erythritol + diphosphate</text>
        <dbReference type="Rhea" id="RHEA:13429"/>
        <dbReference type="ChEBI" id="CHEBI:15378"/>
        <dbReference type="ChEBI" id="CHEBI:33019"/>
        <dbReference type="ChEBI" id="CHEBI:37563"/>
        <dbReference type="ChEBI" id="CHEBI:57823"/>
        <dbReference type="ChEBI" id="CHEBI:58262"/>
        <dbReference type="EC" id="2.7.7.60"/>
    </reaction>
</comment>
<evidence type="ECO:0000256" key="14">
    <source>
        <dbReference type="HAMAP-Rule" id="MF_01520"/>
    </source>
</evidence>
<evidence type="ECO:0000256" key="4">
    <source>
        <dbReference type="ARBA" id="ARBA00004709"/>
    </source>
</evidence>
<keyword evidence="8 14" id="KW-0808">Transferase</keyword>
<feature type="binding site" evidence="14">
    <location>
        <position position="265"/>
    </location>
    <ligand>
        <name>a divalent metal cation</name>
        <dbReference type="ChEBI" id="CHEBI:60240"/>
    </ligand>
</feature>
<dbReference type="SUPFAM" id="SSF69765">
    <property type="entry name" value="IpsF-like"/>
    <property type="match status" value="1"/>
</dbReference>
<comment type="caution">
    <text evidence="14">Lacks conserved residue(s) required for the propagation of feature annotation.</text>
</comment>
<keyword evidence="11 14" id="KW-0414">Isoprene biosynthesis</keyword>
<comment type="similarity">
    <text evidence="7">Belongs to the IspD/TarI cytidylyltransferase family. IspD subfamily.</text>
</comment>
<dbReference type="Proteomes" id="UP000048926">
    <property type="component" value="Unassembled WGS sequence"/>
</dbReference>
<feature type="site" description="Positions MEP for the nucleophilic attack" evidence="14">
    <location>
        <position position="221"/>
    </location>
</feature>
<evidence type="ECO:0000256" key="2">
    <source>
        <dbReference type="ARBA" id="ARBA00001282"/>
    </source>
</evidence>
<dbReference type="GO" id="GO:0019288">
    <property type="term" value="P:isopentenyl diphosphate biosynthetic process, methylerythritol 4-phosphate pathway"/>
    <property type="evidence" value="ECO:0007669"/>
    <property type="project" value="UniProtKB-UniRule"/>
</dbReference>
<reference evidence="17" key="1">
    <citation type="submission" date="2015-07" db="EMBL/GenBank/DDBJ databases">
        <authorList>
            <person name="Rodrigo-Torres Lidia"/>
            <person name="Arahal R.David."/>
        </authorList>
    </citation>
    <scope>NUCLEOTIDE SEQUENCE [LARGE SCALE GENOMIC DNA]</scope>
    <source>
        <strain evidence="17">CECT 4801</strain>
    </source>
</reference>
<evidence type="ECO:0000259" key="15">
    <source>
        <dbReference type="Pfam" id="PF02542"/>
    </source>
</evidence>
<dbReference type="PROSITE" id="PS01295">
    <property type="entry name" value="ISPD"/>
    <property type="match status" value="1"/>
</dbReference>
<keyword evidence="17" id="KW-1185">Reference proteome</keyword>
<dbReference type="InterPro" id="IPR018294">
    <property type="entry name" value="ISPD_synthase_CS"/>
</dbReference>
<evidence type="ECO:0000256" key="9">
    <source>
        <dbReference type="ARBA" id="ARBA00022695"/>
    </source>
</evidence>
<dbReference type="GO" id="GO:0008685">
    <property type="term" value="F:2-C-methyl-D-erythritol 2,4-cyclodiphosphate synthase activity"/>
    <property type="evidence" value="ECO:0007669"/>
    <property type="project" value="UniProtKB-UniRule"/>
</dbReference>
<evidence type="ECO:0000256" key="10">
    <source>
        <dbReference type="ARBA" id="ARBA00022723"/>
    </source>
</evidence>
<evidence type="ECO:0000256" key="3">
    <source>
        <dbReference type="ARBA" id="ARBA00001968"/>
    </source>
</evidence>
<feature type="site" description="Transition state stabilizer" evidence="14">
    <location>
        <position position="289"/>
    </location>
</feature>
<dbReference type="InterPro" id="IPR020555">
    <property type="entry name" value="MECDP_synthase_CS"/>
</dbReference>
<evidence type="ECO:0000256" key="5">
    <source>
        <dbReference type="ARBA" id="ARBA00004787"/>
    </source>
</evidence>
<feature type="binding site" evidence="14">
    <location>
        <begin position="289"/>
        <end position="290"/>
    </location>
    <ligand>
        <name>4-CDP-2-C-methyl-D-erythritol 2-phosphate</name>
        <dbReference type="ChEBI" id="CHEBI:57919"/>
    </ligand>
</feature>
<feature type="binding site" evidence="14">
    <location>
        <position position="263"/>
    </location>
    <ligand>
        <name>a divalent metal cation</name>
        <dbReference type="ChEBI" id="CHEBI:60240"/>
    </ligand>
</feature>
<evidence type="ECO:0000256" key="1">
    <source>
        <dbReference type="ARBA" id="ARBA00000200"/>
    </source>
</evidence>
<dbReference type="Gene3D" id="3.90.550.10">
    <property type="entry name" value="Spore Coat Polysaccharide Biosynthesis Protein SpsA, Chain A"/>
    <property type="match status" value="1"/>
</dbReference>
<dbReference type="OrthoDB" id="9804336at2"/>
<sequence length="417" mass="44205">MTKTAAALVVAAGRGTRLAGSDNALPKQYRPLAGRPVLSHTLDALGNHPRINRLVTVIHPDDVNHFSEAARAASTETASKIGPAVYGGATRQQSVLAGLKALALEGFDYVLIHDAARPFLPSAVIDRLLERLQAGNEGVLAALPVADTLKRADQSGRSLETVDRTGLWAAQTPQAFPLQRILRAHEKAVAAGKLDFTDDTGLAEWDGMTIVLTEGDPAAFKITTAADLRRAEQQAELQLMSTTPASPLPLSELADVRTGIGYDVHAFEDGDAVILGGVAIPHSSKLKGHSDADVVLHAITDATLGAIGDGDIGQHFPPSDPQWKGASSDQFQLDAMRRLSERGGRLAHVDVTIVCEEPKIGPHREAIRSSIAKICAVPVSRISVKATTSERLGFTGRKEGIAALASVTVRLPFQDED</sequence>
<dbReference type="PANTHER" id="PTHR43181">
    <property type="entry name" value="2-C-METHYL-D-ERYTHRITOL 2,4-CYCLODIPHOSPHATE SYNTHASE, CHLOROPLASTIC"/>
    <property type="match status" value="1"/>
</dbReference>
<dbReference type="STRING" id="187304.B0E33_26250"/>
<evidence type="ECO:0000256" key="8">
    <source>
        <dbReference type="ARBA" id="ARBA00022679"/>
    </source>
</evidence>
<dbReference type="InterPro" id="IPR003526">
    <property type="entry name" value="MECDP_synthase"/>
</dbReference>
<keyword evidence="13 14" id="KW-0511">Multifunctional enzyme</keyword>
<feature type="binding site" evidence="14">
    <location>
        <position position="397"/>
    </location>
    <ligand>
        <name>4-CDP-2-C-methyl-D-erythritol 2-phosphate</name>
        <dbReference type="ChEBI" id="CHEBI:57919"/>
    </ligand>
</feature>
<feature type="site" description="Transition state stabilizer" evidence="14">
    <location>
        <position position="388"/>
    </location>
</feature>
<comment type="similarity">
    <text evidence="6">Belongs to the IspF family.</text>
</comment>
<dbReference type="PROSITE" id="PS01350">
    <property type="entry name" value="ISPF"/>
    <property type="match status" value="1"/>
</dbReference>
<keyword evidence="12 14" id="KW-0456">Lyase</keyword>
<dbReference type="HAMAP" id="MF_00108">
    <property type="entry name" value="IspD"/>
    <property type="match status" value="1"/>
</dbReference>
<proteinExistence type="inferred from homology"/>
<feature type="binding site" evidence="14">
    <location>
        <position position="394"/>
    </location>
    <ligand>
        <name>4-CDP-2-C-methyl-D-erythritol 2-phosphate</name>
        <dbReference type="ChEBI" id="CHEBI:57919"/>
    </ligand>
</feature>
<evidence type="ECO:0000256" key="11">
    <source>
        <dbReference type="ARBA" id="ARBA00023229"/>
    </source>
</evidence>
<accession>A0A0M6XWY5</accession>
<feature type="region of interest" description="2-C-methyl-D-erythritol 4-phosphate cytidylyltransferase" evidence="14">
    <location>
        <begin position="1"/>
        <end position="256"/>
    </location>
</feature>
<comment type="similarity">
    <text evidence="14">In the N-terminal section; belongs to the IspD/TarI cytidylyltransferase family. IspD subfamily.</text>
</comment>
<evidence type="ECO:0000313" key="17">
    <source>
        <dbReference type="Proteomes" id="UP000048926"/>
    </source>
</evidence>
<keyword evidence="9 14" id="KW-0548">Nucleotidyltransferase</keyword>
<feature type="site" description="Positions MEP for the nucleophilic attack" evidence="14">
    <location>
        <position position="164"/>
    </location>
</feature>
<keyword evidence="10 14" id="KW-0479">Metal-binding</keyword>
<evidence type="ECO:0000256" key="13">
    <source>
        <dbReference type="ARBA" id="ARBA00023268"/>
    </source>
</evidence>
<dbReference type="SUPFAM" id="SSF53448">
    <property type="entry name" value="Nucleotide-diphospho-sugar transferases"/>
    <property type="match status" value="1"/>
</dbReference>
<comment type="pathway">
    <text evidence="5 14">Isoprenoid biosynthesis; isopentenyl diphosphate biosynthesis via DXP pathway; isopentenyl diphosphate from 1-deoxy-D-xylulose 5-phosphate: step 2/6.</text>
</comment>
<feature type="binding site" evidence="14">
    <location>
        <position position="297"/>
    </location>
    <ligand>
        <name>a divalent metal cation</name>
        <dbReference type="ChEBI" id="CHEBI:60240"/>
    </ligand>
</feature>
<dbReference type="PANTHER" id="PTHR43181:SF1">
    <property type="entry name" value="2-C-METHYL-D-ERYTHRITOL 2,4-CYCLODIPHOSPHATE SYNTHASE, CHLOROPLASTIC"/>
    <property type="match status" value="1"/>
</dbReference>
<comment type="catalytic activity">
    <reaction evidence="1 14">
        <text>4-CDP-2-C-methyl-D-erythritol 2-phosphate = 2-C-methyl-D-erythritol 2,4-cyclic diphosphate + CMP</text>
        <dbReference type="Rhea" id="RHEA:23864"/>
        <dbReference type="ChEBI" id="CHEBI:57919"/>
        <dbReference type="ChEBI" id="CHEBI:58483"/>
        <dbReference type="ChEBI" id="CHEBI:60377"/>
        <dbReference type="EC" id="4.6.1.12"/>
    </reaction>
</comment>
<dbReference type="NCBIfam" id="NF006899">
    <property type="entry name" value="PRK09382.1"/>
    <property type="match status" value="1"/>
</dbReference>
<dbReference type="Pfam" id="PF02542">
    <property type="entry name" value="YgbB"/>
    <property type="match status" value="1"/>
</dbReference>
<dbReference type="UniPathway" id="UPA00056">
    <property type="reaction ID" value="UER00093"/>
</dbReference>